<evidence type="ECO:0000259" key="1">
    <source>
        <dbReference type="Pfam" id="PF13524"/>
    </source>
</evidence>
<proteinExistence type="predicted"/>
<protein>
    <submittedName>
        <fullName evidence="2">Spore maturation protein CgeB</fullName>
    </submittedName>
</protein>
<dbReference type="Pfam" id="PF13524">
    <property type="entry name" value="Glyco_trans_1_2"/>
    <property type="match status" value="1"/>
</dbReference>
<comment type="caution">
    <text evidence="2">The sequence shown here is derived from an EMBL/GenBank/DDBJ whole genome shotgun (WGS) entry which is preliminary data.</text>
</comment>
<dbReference type="AlphaFoldDB" id="A0A846QET7"/>
<evidence type="ECO:0000313" key="2">
    <source>
        <dbReference type="EMBL" id="NJB66781.1"/>
    </source>
</evidence>
<dbReference type="RefSeq" id="WP_167939888.1">
    <property type="nucleotide sequence ID" value="NZ_JAATJA010000001.1"/>
</dbReference>
<dbReference type="SUPFAM" id="SSF53756">
    <property type="entry name" value="UDP-Glycosyltransferase/glycogen phosphorylase"/>
    <property type="match status" value="1"/>
</dbReference>
<organism evidence="2 3">
    <name type="scientific">Desulfobaculum xiamenense</name>
    <dbReference type="NCBI Taxonomy" id="995050"/>
    <lineage>
        <taxon>Bacteria</taxon>
        <taxon>Pseudomonadati</taxon>
        <taxon>Thermodesulfobacteriota</taxon>
        <taxon>Desulfovibrionia</taxon>
        <taxon>Desulfovibrionales</taxon>
        <taxon>Desulfovibrionaceae</taxon>
        <taxon>Desulfobaculum</taxon>
    </lineage>
</organism>
<reference evidence="2 3" key="1">
    <citation type="submission" date="2020-03" db="EMBL/GenBank/DDBJ databases">
        <title>Genomic Encyclopedia of Type Strains, Phase IV (KMG-IV): sequencing the most valuable type-strain genomes for metagenomic binning, comparative biology and taxonomic classification.</title>
        <authorList>
            <person name="Goeker M."/>
        </authorList>
    </citation>
    <scope>NUCLEOTIDE SEQUENCE [LARGE SCALE GENOMIC DNA]</scope>
    <source>
        <strain evidence="2 3">DSM 24233</strain>
    </source>
</reference>
<dbReference type="EMBL" id="JAATJA010000001">
    <property type="protein sequence ID" value="NJB66781.1"/>
    <property type="molecule type" value="Genomic_DNA"/>
</dbReference>
<dbReference type="InterPro" id="IPR055259">
    <property type="entry name" value="YkvP/CgeB_Glyco_trans-like"/>
</dbReference>
<accession>A0A846QET7</accession>
<name>A0A846QET7_9BACT</name>
<evidence type="ECO:0000313" key="3">
    <source>
        <dbReference type="Proteomes" id="UP000580856"/>
    </source>
</evidence>
<keyword evidence="3" id="KW-1185">Reference proteome</keyword>
<dbReference type="Proteomes" id="UP000580856">
    <property type="component" value="Unassembled WGS sequence"/>
</dbReference>
<feature type="domain" description="Spore protein YkvP/CgeB glycosyl transferase-like" evidence="1">
    <location>
        <begin position="201"/>
        <end position="346"/>
    </location>
</feature>
<gene>
    <name evidence="2" type="ORF">GGQ74_000421</name>
</gene>
<sequence length="427" mass="49266">MTSKDTSVRVLLVLPMYGGSLPVGRYCARALTRLGHVVETFEAPEFHQSFEALRRMRVSRERLQYLENSFLNVISQAIMAKVEAFCPDLVLCLAQAPMSIQTLKRLRRDGVATAMWFVEDYRLFTYWMAFAPHYDFFAIIQEDPFFDELEAVGQSNALYLPLAADPEFHCPMDLSSVDRRMWGSDLSFMGAGYPNRRVAFRRLVNRDFKIWGTEWDGDPALEALVQMNGRRLSSEECVKIFNATRINLNLHSSVDSTSLVSNGDFVNPRTFELAACGAFQLVDERALMADLFWSDELATFRSIPEMEEMIDHFLAHPEEREEYARRGRERVLADHTYDRRMQTLLDFVAARREGWPARRGGEEFFAEYPPELRDKVLALLDRLGLPAQTSFDDLVWTLRQQQGTLSDVETAILFLDEWRKQYGGKRA</sequence>